<comment type="caution">
    <text evidence="1">The sequence shown here is derived from an EMBL/GenBank/DDBJ whole genome shotgun (WGS) entry which is preliminary data.</text>
</comment>
<dbReference type="AlphaFoldDB" id="A0A8J2KK52"/>
<keyword evidence="2" id="KW-1185">Reference proteome</keyword>
<reference evidence="1" key="1">
    <citation type="submission" date="2021-06" db="EMBL/GenBank/DDBJ databases">
        <authorList>
            <person name="Hodson N. C."/>
            <person name="Mongue J. A."/>
            <person name="Jaron S. K."/>
        </authorList>
    </citation>
    <scope>NUCLEOTIDE SEQUENCE</scope>
</reference>
<feature type="non-terminal residue" evidence="1">
    <location>
        <position position="1"/>
    </location>
</feature>
<organism evidence="1 2">
    <name type="scientific">Allacma fusca</name>
    <dbReference type="NCBI Taxonomy" id="39272"/>
    <lineage>
        <taxon>Eukaryota</taxon>
        <taxon>Metazoa</taxon>
        <taxon>Ecdysozoa</taxon>
        <taxon>Arthropoda</taxon>
        <taxon>Hexapoda</taxon>
        <taxon>Collembola</taxon>
        <taxon>Symphypleona</taxon>
        <taxon>Sminthuridae</taxon>
        <taxon>Allacma</taxon>
    </lineage>
</organism>
<evidence type="ECO:0000313" key="1">
    <source>
        <dbReference type="EMBL" id="CAG7815990.1"/>
    </source>
</evidence>
<dbReference type="EMBL" id="CAJVCH010358362">
    <property type="protein sequence ID" value="CAG7815990.1"/>
    <property type="molecule type" value="Genomic_DNA"/>
</dbReference>
<sequence>FLWSFKLPNTCCCEQFPKIMNLVIGLLFSISISLVMTKDPTTMLGNPAERSMLLERLSASRSLCAHGTDSRDDCITTRNRKTPKEQLLSLRHDTIALERWLGIQ</sequence>
<evidence type="ECO:0000313" key="2">
    <source>
        <dbReference type="Proteomes" id="UP000708208"/>
    </source>
</evidence>
<proteinExistence type="predicted"/>
<gene>
    <name evidence="1" type="ORF">AFUS01_LOCUS26633</name>
</gene>
<name>A0A8J2KK52_9HEXA</name>
<dbReference type="Proteomes" id="UP000708208">
    <property type="component" value="Unassembled WGS sequence"/>
</dbReference>
<protein>
    <submittedName>
        <fullName evidence="1">Uncharacterized protein</fullName>
    </submittedName>
</protein>
<accession>A0A8J2KK52</accession>